<dbReference type="OrthoDB" id="9943854at2759"/>
<sequence>HCARLTRQLRLSMSPCLLNRTSPSKSCSTNCLTEVEPLLQSFSSTLILIVLATVISCLKMKKSKIEKSQEEYERDHYSPKKERVLFYVKQNRPQSDPLDSSSYPSTIIQRTDSNTLNLDTRVTEHPQPDASVLDKPQGTCCSLRSSHDPK</sequence>
<dbReference type="AlphaFoldDB" id="A0A8C5QJV8"/>
<reference evidence="8" key="2">
    <citation type="submission" date="2025-09" db="UniProtKB">
        <authorList>
            <consortium name="Ensembl"/>
        </authorList>
    </citation>
    <scope>IDENTIFICATION</scope>
</reference>
<dbReference type="GO" id="GO:0016020">
    <property type="term" value="C:membrane"/>
    <property type="evidence" value="ECO:0007669"/>
    <property type="project" value="UniProtKB-SubCell"/>
</dbReference>
<feature type="region of interest" description="Disordered" evidence="7">
    <location>
        <begin position="90"/>
        <end position="150"/>
    </location>
</feature>
<accession>A0A8C5QJV8</accession>
<keyword evidence="4" id="KW-1133">Transmembrane helix</keyword>
<keyword evidence="5" id="KW-0472">Membrane</keyword>
<evidence type="ECO:0000256" key="1">
    <source>
        <dbReference type="ARBA" id="ARBA00004479"/>
    </source>
</evidence>
<comment type="subcellular location">
    <subcellularLocation>
        <location evidence="1">Membrane</location>
        <topology evidence="1">Single-pass type I membrane protein</topology>
    </subcellularLocation>
</comment>
<keyword evidence="3" id="KW-0732">Signal</keyword>
<keyword evidence="9" id="KW-1185">Reference proteome</keyword>
<dbReference type="PANTHER" id="PTHR31870:SF2">
    <property type="entry name" value="CHROMOSOME 11 OPEN READING FRAME 87"/>
    <property type="match status" value="1"/>
</dbReference>
<evidence type="ECO:0000313" key="8">
    <source>
        <dbReference type="Ensembl" id="ENSLLEP00000038612.1"/>
    </source>
</evidence>
<keyword evidence="2" id="KW-0812">Transmembrane</keyword>
<dbReference type="Ensembl" id="ENSLLET00000040140.1">
    <property type="protein sequence ID" value="ENSLLEP00000038612.1"/>
    <property type="gene ID" value="ENSLLEG00000024485.1"/>
</dbReference>
<keyword evidence="6" id="KW-0325">Glycoprotein</keyword>
<reference evidence="8" key="1">
    <citation type="submission" date="2025-08" db="UniProtKB">
        <authorList>
            <consortium name="Ensembl"/>
        </authorList>
    </citation>
    <scope>IDENTIFICATION</scope>
</reference>
<dbReference type="Proteomes" id="UP000694569">
    <property type="component" value="Unplaced"/>
</dbReference>
<evidence type="ECO:0000256" key="5">
    <source>
        <dbReference type="ARBA" id="ARBA00023136"/>
    </source>
</evidence>
<proteinExistence type="predicted"/>
<evidence type="ECO:0000313" key="9">
    <source>
        <dbReference type="Proteomes" id="UP000694569"/>
    </source>
</evidence>
<dbReference type="InterPro" id="IPR037670">
    <property type="entry name" value="C11orf87"/>
</dbReference>
<feature type="compositionally biased region" description="Polar residues" evidence="7">
    <location>
        <begin position="91"/>
        <end position="120"/>
    </location>
</feature>
<protein>
    <submittedName>
        <fullName evidence="8">Uncharacterized protein</fullName>
    </submittedName>
</protein>
<evidence type="ECO:0000256" key="3">
    <source>
        <dbReference type="ARBA" id="ARBA00022729"/>
    </source>
</evidence>
<dbReference type="GeneTree" id="ENSGT00390000012905"/>
<dbReference type="PANTHER" id="PTHR31870">
    <property type="entry name" value="SI:DKEY-183I3.9-RELATED"/>
    <property type="match status" value="1"/>
</dbReference>
<evidence type="ECO:0000256" key="2">
    <source>
        <dbReference type="ARBA" id="ARBA00022692"/>
    </source>
</evidence>
<name>A0A8C5QJV8_9ANUR</name>
<organism evidence="8 9">
    <name type="scientific">Leptobrachium leishanense</name>
    <name type="common">Leishan spiny toad</name>
    <dbReference type="NCBI Taxonomy" id="445787"/>
    <lineage>
        <taxon>Eukaryota</taxon>
        <taxon>Metazoa</taxon>
        <taxon>Chordata</taxon>
        <taxon>Craniata</taxon>
        <taxon>Vertebrata</taxon>
        <taxon>Euteleostomi</taxon>
        <taxon>Amphibia</taxon>
        <taxon>Batrachia</taxon>
        <taxon>Anura</taxon>
        <taxon>Pelobatoidea</taxon>
        <taxon>Megophryidae</taxon>
        <taxon>Leptobrachium</taxon>
    </lineage>
</organism>
<evidence type="ECO:0000256" key="7">
    <source>
        <dbReference type="SAM" id="MobiDB-lite"/>
    </source>
</evidence>
<evidence type="ECO:0000256" key="6">
    <source>
        <dbReference type="ARBA" id="ARBA00023180"/>
    </source>
</evidence>
<evidence type="ECO:0000256" key="4">
    <source>
        <dbReference type="ARBA" id="ARBA00022989"/>
    </source>
</evidence>